<dbReference type="OrthoDB" id="331016at2"/>
<sequence length="410" mass="44597">MADLNNPSDPFSDEFVKRSILAEFVKYLLREKVVPDSLALLVYKGTIPYEAGLRVYRVDPDSGLTSDFVSDVRPAVTSAFPGCQPIRISIPPTSQDIITFTGPASDRVVVHKLGVDRSLTMVQDKYGFGAPSTATFSIDGTTMYSSNTLTSPHTINRSTRDISSGYISLNNTGNYPFAVGCSPSSIRTSNLDGIIFTANSLGSPMGIYVHKKTSADIVAPVGGNPYTQPDNPSTNNNLCISETDRLLYMTSTNSSNPIYGYRYDANGNMQILPNSPFSPDPAYTAPAPADNNSTNMVLEPNGKYAAFLYSSGGTFYIRLLAIDANTGNLIPTDQKLSVGNSPKHLDWDRSGKFIYLVSDTGGSTNKYQMEYFQFSQNGTLARGVNSPITFSNMSGEFIAKDLKSIPKYFR</sequence>
<accession>A0A6H3P0T9</accession>
<dbReference type="AlphaFoldDB" id="A0A6H3P0T9"/>
<dbReference type="Proteomes" id="UP000297649">
    <property type="component" value="Unassembled WGS sequence"/>
</dbReference>
<reference evidence="1" key="1">
    <citation type="journal article" date="2019" name="PLoS Negl. Trop. Dis.">
        <title>Revisiting the worldwide diversity of Leptospira species in the environment.</title>
        <authorList>
            <person name="Vincent A.T."/>
            <person name="Schiettekatte O."/>
            <person name="Bourhy P."/>
            <person name="Veyrier F.J."/>
            <person name="Picardeau M."/>
        </authorList>
    </citation>
    <scope>NUCLEOTIDE SEQUENCE [LARGE SCALE GENOMIC DNA]</scope>
    <source>
        <strain evidence="1">201601109</strain>
    </source>
</reference>
<name>A0A6H3P0T9_9LEPT</name>
<proteinExistence type="predicted"/>
<dbReference type="SUPFAM" id="SSF82171">
    <property type="entry name" value="DPP6 N-terminal domain-like"/>
    <property type="match status" value="1"/>
</dbReference>
<evidence type="ECO:0008006" key="3">
    <source>
        <dbReference type="Google" id="ProtNLM"/>
    </source>
</evidence>
<dbReference type="EMBL" id="RQHU01000005">
    <property type="protein sequence ID" value="TGN16703.1"/>
    <property type="molecule type" value="Genomic_DNA"/>
</dbReference>
<keyword evidence="2" id="KW-1185">Reference proteome</keyword>
<gene>
    <name evidence="1" type="ORF">EHR08_07715</name>
</gene>
<dbReference type="Gene3D" id="2.130.10.10">
    <property type="entry name" value="YVTN repeat-like/Quinoprotein amine dehydrogenase"/>
    <property type="match status" value="1"/>
</dbReference>
<organism evidence="1 2">
    <name type="scientific">Leptospira bandrabouensis</name>
    <dbReference type="NCBI Taxonomy" id="2484903"/>
    <lineage>
        <taxon>Bacteria</taxon>
        <taxon>Pseudomonadati</taxon>
        <taxon>Spirochaetota</taxon>
        <taxon>Spirochaetia</taxon>
        <taxon>Leptospirales</taxon>
        <taxon>Leptospiraceae</taxon>
        <taxon>Leptospira</taxon>
    </lineage>
</organism>
<evidence type="ECO:0000313" key="2">
    <source>
        <dbReference type="Proteomes" id="UP000297649"/>
    </source>
</evidence>
<evidence type="ECO:0000313" key="1">
    <source>
        <dbReference type="EMBL" id="TGN16703.1"/>
    </source>
</evidence>
<comment type="caution">
    <text evidence="1">The sequence shown here is derived from an EMBL/GenBank/DDBJ whole genome shotgun (WGS) entry which is preliminary data.</text>
</comment>
<protein>
    <recommendedName>
        <fullName evidence="3">Lactonase</fullName>
    </recommendedName>
</protein>
<dbReference type="InterPro" id="IPR015943">
    <property type="entry name" value="WD40/YVTN_repeat-like_dom_sf"/>
</dbReference>